<dbReference type="AlphaFoldDB" id="A0A517TTI7"/>
<reference evidence="2 3" key="1">
    <citation type="submission" date="2019-02" db="EMBL/GenBank/DDBJ databases">
        <title>Deep-cultivation of Planctomycetes and their phenomic and genomic characterization uncovers novel biology.</title>
        <authorList>
            <person name="Wiegand S."/>
            <person name="Jogler M."/>
            <person name="Boedeker C."/>
            <person name="Pinto D."/>
            <person name="Vollmers J."/>
            <person name="Rivas-Marin E."/>
            <person name="Kohn T."/>
            <person name="Peeters S.H."/>
            <person name="Heuer A."/>
            <person name="Rast P."/>
            <person name="Oberbeckmann S."/>
            <person name="Bunk B."/>
            <person name="Jeske O."/>
            <person name="Meyerdierks A."/>
            <person name="Storesund J.E."/>
            <person name="Kallscheuer N."/>
            <person name="Luecker S."/>
            <person name="Lage O.M."/>
            <person name="Pohl T."/>
            <person name="Merkel B.J."/>
            <person name="Hornburger P."/>
            <person name="Mueller R.-W."/>
            <person name="Bruemmer F."/>
            <person name="Labrenz M."/>
            <person name="Spormann A.M."/>
            <person name="Op den Camp H."/>
            <person name="Overmann J."/>
            <person name="Amann R."/>
            <person name="Jetten M.S.M."/>
            <person name="Mascher T."/>
            <person name="Medema M.H."/>
            <person name="Devos D.P."/>
            <person name="Kaster A.-K."/>
            <person name="Ovreas L."/>
            <person name="Rohde M."/>
            <person name="Galperin M.Y."/>
            <person name="Jogler C."/>
        </authorList>
    </citation>
    <scope>NUCLEOTIDE SEQUENCE [LARGE SCALE GENOMIC DNA]</scope>
    <source>
        <strain evidence="2 3">I41</strain>
    </source>
</reference>
<evidence type="ECO:0000313" key="2">
    <source>
        <dbReference type="EMBL" id="QDT71687.1"/>
    </source>
</evidence>
<dbReference type="RefSeq" id="WP_145431152.1">
    <property type="nucleotide sequence ID" value="NZ_CP036339.1"/>
</dbReference>
<evidence type="ECO:0000313" key="3">
    <source>
        <dbReference type="Proteomes" id="UP000317909"/>
    </source>
</evidence>
<protein>
    <submittedName>
        <fullName evidence="2">Uncharacterized protein</fullName>
    </submittedName>
</protein>
<dbReference type="Proteomes" id="UP000317909">
    <property type="component" value="Chromosome"/>
</dbReference>
<keyword evidence="1" id="KW-0732">Signal</keyword>
<feature type="chain" id="PRO_5021871738" evidence="1">
    <location>
        <begin position="20"/>
        <end position="82"/>
    </location>
</feature>
<feature type="signal peptide" evidence="1">
    <location>
        <begin position="1"/>
        <end position="19"/>
    </location>
</feature>
<evidence type="ECO:0000256" key="1">
    <source>
        <dbReference type="SAM" id="SignalP"/>
    </source>
</evidence>
<accession>A0A517TTI7</accession>
<name>A0A517TTI7_9BACT</name>
<keyword evidence="3" id="KW-1185">Reference proteome</keyword>
<dbReference type="EMBL" id="CP036339">
    <property type="protein sequence ID" value="QDT71687.1"/>
    <property type="molecule type" value="Genomic_DNA"/>
</dbReference>
<proteinExistence type="predicted"/>
<dbReference type="KEGG" id="llh:I41_08470"/>
<sequence length="82" mass="8843" precursor="true">MTIKTIVFAMVVATVTSLAAMLAPMPAIELPGETRLAANQGVAVNLDKFRTTAERQNENNPQVLSYQALAGCSKFRAERTGF</sequence>
<gene>
    <name evidence="2" type="ORF">I41_08470</name>
</gene>
<organism evidence="2 3">
    <name type="scientific">Lacipirellula limnantheis</name>
    <dbReference type="NCBI Taxonomy" id="2528024"/>
    <lineage>
        <taxon>Bacteria</taxon>
        <taxon>Pseudomonadati</taxon>
        <taxon>Planctomycetota</taxon>
        <taxon>Planctomycetia</taxon>
        <taxon>Pirellulales</taxon>
        <taxon>Lacipirellulaceae</taxon>
        <taxon>Lacipirellula</taxon>
    </lineage>
</organism>